<feature type="compositionally biased region" description="Basic and acidic residues" evidence="1">
    <location>
        <begin position="1"/>
        <end position="38"/>
    </location>
</feature>
<protein>
    <submittedName>
        <fullName evidence="2">Uncharacterized protein</fullName>
    </submittedName>
</protein>
<gene>
    <name evidence="2" type="ORF">SMACR_02189</name>
</gene>
<dbReference type="AlphaFoldDB" id="A0A8S8ZMP9"/>
<feature type="region of interest" description="Disordered" evidence="1">
    <location>
        <begin position="1"/>
        <end position="44"/>
    </location>
</feature>
<proteinExistence type="predicted"/>
<evidence type="ECO:0000313" key="2">
    <source>
        <dbReference type="EMBL" id="KAA8632067.1"/>
    </source>
</evidence>
<reference evidence="2 3" key="1">
    <citation type="submission" date="2017-07" db="EMBL/GenBank/DDBJ databases">
        <title>Genome sequence of the Sordaria macrospora wild type strain R19027.</title>
        <authorList>
            <person name="Nowrousian M."/>
            <person name="Teichert I."/>
            <person name="Kueck U."/>
        </authorList>
    </citation>
    <scope>NUCLEOTIDE SEQUENCE [LARGE SCALE GENOMIC DNA]</scope>
    <source>
        <strain evidence="2 3">R19027</strain>
        <tissue evidence="2">Mycelium</tissue>
    </source>
</reference>
<organism evidence="2 3">
    <name type="scientific">Sordaria macrospora</name>
    <dbReference type="NCBI Taxonomy" id="5147"/>
    <lineage>
        <taxon>Eukaryota</taxon>
        <taxon>Fungi</taxon>
        <taxon>Dikarya</taxon>
        <taxon>Ascomycota</taxon>
        <taxon>Pezizomycotina</taxon>
        <taxon>Sordariomycetes</taxon>
        <taxon>Sordariomycetidae</taxon>
        <taxon>Sordariales</taxon>
        <taxon>Sordariaceae</taxon>
        <taxon>Sordaria</taxon>
    </lineage>
</organism>
<dbReference type="Proteomes" id="UP000433876">
    <property type="component" value="Unassembled WGS sequence"/>
</dbReference>
<evidence type="ECO:0000313" key="3">
    <source>
        <dbReference type="Proteomes" id="UP000433876"/>
    </source>
</evidence>
<feature type="region of interest" description="Disordered" evidence="1">
    <location>
        <begin position="58"/>
        <end position="123"/>
    </location>
</feature>
<dbReference type="VEuPathDB" id="FungiDB:SMAC_02189"/>
<comment type="caution">
    <text evidence="2">The sequence shown here is derived from an EMBL/GenBank/DDBJ whole genome shotgun (WGS) entry which is preliminary data.</text>
</comment>
<accession>A0A8S8ZMP9</accession>
<name>A0A8S8ZMP9_SORMA</name>
<feature type="compositionally biased region" description="Basic and acidic residues" evidence="1">
    <location>
        <begin position="66"/>
        <end position="123"/>
    </location>
</feature>
<sequence>MEAGHIVHPDKGDMQEYTRMDKDRMNNDNLERQSRQAKENQSWEDFLQEQERNNLSLKSLLLGNKKPRDLYQDPHRNLEQKWKKEFIKEREETQRKEEEKEDEEKAKKKEERRRQKLKEAREV</sequence>
<dbReference type="EMBL" id="NMPR01000062">
    <property type="protein sequence ID" value="KAA8632067.1"/>
    <property type="molecule type" value="Genomic_DNA"/>
</dbReference>
<evidence type="ECO:0000256" key="1">
    <source>
        <dbReference type="SAM" id="MobiDB-lite"/>
    </source>
</evidence>